<accession>A0A109K464</accession>
<keyword evidence="1" id="KW-1133">Transmembrane helix</keyword>
<sequence length="63" mass="6826">MFAPLELKTISDGTIWGLVAPIVFSGAWGAVSCAKAMFVTVRTPRKATARIVFDNMIQLQNQG</sequence>
<keyword evidence="1" id="KW-0812">Transmembrane</keyword>
<dbReference type="EMBL" id="LNCU01000019">
    <property type="protein sequence ID" value="KWV60393.1"/>
    <property type="molecule type" value="Genomic_DNA"/>
</dbReference>
<gene>
    <name evidence="2" type="ORF">AS156_28760</name>
</gene>
<keyword evidence="1" id="KW-0472">Membrane</keyword>
<comment type="caution">
    <text evidence="2">The sequence shown here is derived from an EMBL/GenBank/DDBJ whole genome shotgun (WGS) entry which is preliminary data.</text>
</comment>
<keyword evidence="3" id="KW-1185">Reference proteome</keyword>
<evidence type="ECO:0000313" key="2">
    <source>
        <dbReference type="EMBL" id="KWV60393.1"/>
    </source>
</evidence>
<proteinExistence type="predicted"/>
<evidence type="ECO:0000313" key="3">
    <source>
        <dbReference type="Proteomes" id="UP000057737"/>
    </source>
</evidence>
<protein>
    <submittedName>
        <fullName evidence="2">Uncharacterized protein</fullName>
    </submittedName>
</protein>
<reference evidence="2 3" key="1">
    <citation type="submission" date="2015-11" db="EMBL/GenBank/DDBJ databases">
        <title>Draft Genome Sequence of the Strain BR 10303 (Bradyrhizobium sp.) isolated from nodules of Centrolobium paraense.</title>
        <authorList>
            <person name="Zelli J.E."/>
            <person name="Simoes-Araujo J.L."/>
            <person name="Barauna A.C."/>
            <person name="Silva K."/>
        </authorList>
    </citation>
    <scope>NUCLEOTIDE SEQUENCE [LARGE SCALE GENOMIC DNA]</scope>
    <source>
        <strain evidence="2 3">BR 10303</strain>
    </source>
</reference>
<organism evidence="2 3">
    <name type="scientific">Bradyrhizobium macuxiense</name>
    <dbReference type="NCBI Taxonomy" id="1755647"/>
    <lineage>
        <taxon>Bacteria</taxon>
        <taxon>Pseudomonadati</taxon>
        <taxon>Pseudomonadota</taxon>
        <taxon>Alphaproteobacteria</taxon>
        <taxon>Hyphomicrobiales</taxon>
        <taxon>Nitrobacteraceae</taxon>
        <taxon>Bradyrhizobium</taxon>
    </lineage>
</organism>
<dbReference type="AlphaFoldDB" id="A0A109K464"/>
<evidence type="ECO:0000256" key="1">
    <source>
        <dbReference type="SAM" id="Phobius"/>
    </source>
</evidence>
<dbReference type="Proteomes" id="UP000057737">
    <property type="component" value="Unassembled WGS sequence"/>
</dbReference>
<name>A0A109K464_9BRAD</name>
<feature type="transmembrane region" description="Helical" evidence="1">
    <location>
        <begin position="15"/>
        <end position="38"/>
    </location>
</feature>